<dbReference type="GO" id="GO:0005524">
    <property type="term" value="F:ATP binding"/>
    <property type="evidence" value="ECO:0007669"/>
    <property type="project" value="UniProtKB-KW"/>
</dbReference>
<evidence type="ECO:0000313" key="7">
    <source>
        <dbReference type="EMBL" id="BBP86463.1"/>
    </source>
</evidence>
<dbReference type="GO" id="GO:0004825">
    <property type="term" value="F:methionine-tRNA ligase activity"/>
    <property type="evidence" value="ECO:0007669"/>
    <property type="project" value="InterPro"/>
</dbReference>
<dbReference type="EMBL" id="AP021906">
    <property type="protein sequence ID" value="BBP86463.1"/>
    <property type="molecule type" value="Genomic_DNA"/>
</dbReference>
<keyword evidence="1" id="KW-0436">Ligase</keyword>
<evidence type="ECO:0000259" key="6">
    <source>
        <dbReference type="Pfam" id="PF09334"/>
    </source>
</evidence>
<feature type="domain" description="Methionyl/Leucyl tRNA synthetase" evidence="6">
    <location>
        <begin position="7"/>
        <end position="62"/>
    </location>
</feature>
<accession>A0A5S9M008</accession>
<dbReference type="Proteomes" id="UP000464658">
    <property type="component" value="Chromosome"/>
</dbReference>
<dbReference type="InterPro" id="IPR014729">
    <property type="entry name" value="Rossmann-like_a/b/a_fold"/>
</dbReference>
<evidence type="ECO:0000256" key="2">
    <source>
        <dbReference type="ARBA" id="ARBA00022741"/>
    </source>
</evidence>
<keyword evidence="5" id="KW-0030">Aminoacyl-tRNA synthetase</keyword>
<organism evidence="7 8">
    <name type="scientific">Bacillus safensis</name>
    <dbReference type="NCBI Taxonomy" id="561879"/>
    <lineage>
        <taxon>Bacteria</taxon>
        <taxon>Bacillati</taxon>
        <taxon>Bacillota</taxon>
        <taxon>Bacilli</taxon>
        <taxon>Bacillales</taxon>
        <taxon>Bacillaceae</taxon>
        <taxon>Bacillus</taxon>
    </lineage>
</organism>
<dbReference type="AlphaFoldDB" id="A0A5S9M008"/>
<proteinExistence type="predicted"/>
<dbReference type="Pfam" id="PF09334">
    <property type="entry name" value="tRNA-synt_1g"/>
    <property type="match status" value="1"/>
</dbReference>
<dbReference type="SUPFAM" id="SSF52374">
    <property type="entry name" value="Nucleotidylyl transferase"/>
    <property type="match status" value="1"/>
</dbReference>
<protein>
    <recommendedName>
        <fullName evidence="6">Methionyl/Leucyl tRNA synthetase domain-containing protein</fullName>
    </recommendedName>
</protein>
<keyword evidence="4" id="KW-0648">Protein biosynthesis</keyword>
<keyword evidence="2" id="KW-0547">Nucleotide-binding</keyword>
<gene>
    <name evidence="7" type="ORF">BsIDN1_00810</name>
</gene>
<dbReference type="GO" id="GO:0006431">
    <property type="term" value="P:methionyl-tRNA aminoacylation"/>
    <property type="evidence" value="ECO:0007669"/>
    <property type="project" value="TreeGrafter"/>
</dbReference>
<name>A0A5S9M008_BACIA</name>
<dbReference type="PANTHER" id="PTHR43326:SF1">
    <property type="entry name" value="METHIONINE--TRNA LIGASE, MITOCHONDRIAL"/>
    <property type="match status" value="1"/>
</dbReference>
<dbReference type="InterPro" id="IPR015413">
    <property type="entry name" value="Methionyl/Leucyl_tRNA_Synth"/>
</dbReference>
<sequence>MSTDKKFSKKAEEQNITPIEYLDPVVEDIQSLWKKLDISNDDFIRTTEKRHTKIIEQVFQKNCLIKEIFI</sequence>
<dbReference type="Gene3D" id="3.40.50.620">
    <property type="entry name" value="HUPs"/>
    <property type="match status" value="1"/>
</dbReference>
<evidence type="ECO:0000256" key="1">
    <source>
        <dbReference type="ARBA" id="ARBA00022598"/>
    </source>
</evidence>
<dbReference type="InterPro" id="IPR023457">
    <property type="entry name" value="Met-tRNA_synth_2"/>
</dbReference>
<evidence type="ECO:0000256" key="4">
    <source>
        <dbReference type="ARBA" id="ARBA00022917"/>
    </source>
</evidence>
<dbReference type="PANTHER" id="PTHR43326">
    <property type="entry name" value="METHIONYL-TRNA SYNTHETASE"/>
    <property type="match status" value="1"/>
</dbReference>
<keyword evidence="3" id="KW-0067">ATP-binding</keyword>
<evidence type="ECO:0000256" key="3">
    <source>
        <dbReference type="ARBA" id="ARBA00022840"/>
    </source>
</evidence>
<reference evidence="7 8" key="1">
    <citation type="submission" date="2019-12" db="EMBL/GenBank/DDBJ databases">
        <title>Full genome sequence of a Bacillus safensis strain isolated from commercially available natto in Indonesia.</title>
        <authorList>
            <person name="Yoshida M."/>
            <person name="Uomi M."/>
            <person name="Waturangi D."/>
            <person name="Ekaputri J.J."/>
            <person name="Setiamarga D.H.E."/>
        </authorList>
    </citation>
    <scope>NUCLEOTIDE SEQUENCE [LARGE SCALE GENOMIC DNA]</scope>
    <source>
        <strain evidence="7 8">IDN1</strain>
    </source>
</reference>
<evidence type="ECO:0000256" key="5">
    <source>
        <dbReference type="ARBA" id="ARBA00023146"/>
    </source>
</evidence>
<evidence type="ECO:0000313" key="8">
    <source>
        <dbReference type="Proteomes" id="UP000464658"/>
    </source>
</evidence>